<dbReference type="InterPro" id="IPR057783">
    <property type="entry name" value="YKL104W-A"/>
</dbReference>
<evidence type="ECO:0000313" key="1">
    <source>
        <dbReference type="EMBL" id="KAH3660597.1"/>
    </source>
</evidence>
<proteinExistence type="predicted"/>
<dbReference type="EMBL" id="JAEUBD010001468">
    <property type="protein sequence ID" value="KAH3660597.1"/>
    <property type="molecule type" value="Genomic_DNA"/>
</dbReference>
<organism evidence="1 2">
    <name type="scientific">Ogataea polymorpha</name>
    <dbReference type="NCBI Taxonomy" id="460523"/>
    <lineage>
        <taxon>Eukaryota</taxon>
        <taxon>Fungi</taxon>
        <taxon>Dikarya</taxon>
        <taxon>Ascomycota</taxon>
        <taxon>Saccharomycotina</taxon>
        <taxon>Pichiomycetes</taxon>
        <taxon>Pichiales</taxon>
        <taxon>Pichiaceae</taxon>
        <taxon>Ogataea</taxon>
    </lineage>
</organism>
<reference evidence="1" key="1">
    <citation type="journal article" date="2021" name="Open Biol.">
        <title>Shared evolutionary footprints suggest mitochondrial oxidative damage underlies multiple complex I losses in fungi.</title>
        <authorList>
            <person name="Schikora-Tamarit M.A."/>
            <person name="Marcet-Houben M."/>
            <person name="Nosek J."/>
            <person name="Gabaldon T."/>
        </authorList>
    </citation>
    <scope>NUCLEOTIDE SEQUENCE</scope>
    <source>
        <strain evidence="1">NCAIM Y.01608</strain>
    </source>
</reference>
<accession>A0A9P8NWQ2</accession>
<gene>
    <name evidence="1" type="ORF">OGATHE_004929</name>
</gene>
<protein>
    <submittedName>
        <fullName evidence="1">Uncharacterized protein</fullName>
    </submittedName>
</protein>
<dbReference type="AlphaFoldDB" id="A0A9P8NWQ2"/>
<sequence length="445" mass="48005">MVGDLQGKHHQCNELRGVGFGGSHTNLRTSVYVDTAVGFSGNARTNRVDHTNGQGAGSAASFEGHHRICRLARLRNKDAVLFLKSILPLMVLKVESGCSKISFSMKWSYPPLIISASCISKVWTGLVVDIPAALAALWICNSPLSMWAMSSSSKNSTFLVCSMTDEASEDTKNSIGLLQSQERVRVTGSVGTLSCCGGVRNELDVHKVHLELLLALDTNQQRRTLPGGHQFVGIVDRLDHQTVGTLQLVQDFLGQLVKFQVVVLVEIVFEQLGDNFGVGVRSEGMALALQKRLELSIISDNTVVDHNELVSIVGGLWMAVCLSDSSVGGPSGVSDTHMICKRLRSVQVLRLDLILKVCNLANLLVHGNLLGGGGLVELLLTIDTNARRVVASVLKLGKPFDQRVNDLASGFADVVVGVPENATAPVRTLVLCLVLTTWFVKSEYN</sequence>
<dbReference type="Pfam" id="PF23478">
    <property type="entry name" value="YKL104W-A"/>
    <property type="match status" value="1"/>
</dbReference>
<keyword evidence="2" id="KW-1185">Reference proteome</keyword>
<dbReference type="Proteomes" id="UP000788993">
    <property type="component" value="Unassembled WGS sequence"/>
</dbReference>
<comment type="caution">
    <text evidence="1">The sequence shown here is derived from an EMBL/GenBank/DDBJ whole genome shotgun (WGS) entry which is preliminary data.</text>
</comment>
<reference evidence="1" key="2">
    <citation type="submission" date="2021-01" db="EMBL/GenBank/DDBJ databases">
        <authorList>
            <person name="Schikora-Tamarit M.A."/>
        </authorList>
    </citation>
    <scope>NUCLEOTIDE SEQUENCE</scope>
    <source>
        <strain evidence="1">NCAIM Y.01608</strain>
    </source>
</reference>
<evidence type="ECO:0000313" key="2">
    <source>
        <dbReference type="Proteomes" id="UP000788993"/>
    </source>
</evidence>
<name>A0A9P8NWQ2_9ASCO</name>